<dbReference type="Gene3D" id="2.60.120.480">
    <property type="entry name" value="Ureidoglycolate hydrolase"/>
    <property type="match status" value="1"/>
</dbReference>
<name>A0A1Y6CPV6_9PROT</name>
<dbReference type="InterPro" id="IPR007247">
    <property type="entry name" value="Ureidogly_lyase"/>
</dbReference>
<dbReference type="InterPro" id="IPR047233">
    <property type="entry name" value="UAH_cupin"/>
</dbReference>
<organism evidence="5 6">
    <name type="scientific">Tistlia consotensis USBA 355</name>
    <dbReference type="NCBI Taxonomy" id="560819"/>
    <lineage>
        <taxon>Bacteria</taxon>
        <taxon>Pseudomonadati</taxon>
        <taxon>Pseudomonadota</taxon>
        <taxon>Alphaproteobacteria</taxon>
        <taxon>Rhodospirillales</taxon>
        <taxon>Rhodovibrionaceae</taxon>
        <taxon>Tistlia</taxon>
    </lineage>
</organism>
<dbReference type="GO" id="GO:0000256">
    <property type="term" value="P:allantoin catabolic process"/>
    <property type="evidence" value="ECO:0007669"/>
    <property type="project" value="InterPro"/>
</dbReference>
<protein>
    <submittedName>
        <fullName evidence="5">Ureidoglycolate lyase</fullName>
    </submittedName>
</protein>
<dbReference type="GO" id="GO:0004848">
    <property type="term" value="F:ureidoglycolate hydrolase activity"/>
    <property type="evidence" value="ECO:0007669"/>
    <property type="project" value="InterPro"/>
</dbReference>
<dbReference type="EMBL" id="FWZX01000043">
    <property type="protein sequence ID" value="SMF81163.1"/>
    <property type="molecule type" value="Genomic_DNA"/>
</dbReference>
<gene>
    <name evidence="5" type="ORF">SAMN05428998_1432</name>
</gene>
<evidence type="ECO:0000256" key="2">
    <source>
        <dbReference type="ARBA" id="ARBA00022631"/>
    </source>
</evidence>
<evidence type="ECO:0000256" key="3">
    <source>
        <dbReference type="ARBA" id="ARBA00023239"/>
    </source>
</evidence>
<sequence>MQRFLDAEPLTAAAFAPFGAVIEARDETSVPINQGYTTRFHALATAETGADGQAILSLFRARPRPPQLAMLERHPLGTQAFVPLGGRPWLVVVASAPSGDACRAFLASGDQGVQYAVGTWHHPLLAVEPQDFLVVDRAGPGENLEKAALPEPVTLRW</sequence>
<dbReference type="STRING" id="560819.SAMN05428998_1432"/>
<comment type="subunit">
    <text evidence="1">Homodimer.</text>
</comment>
<keyword evidence="6" id="KW-1185">Reference proteome</keyword>
<dbReference type="GO" id="GO:0006144">
    <property type="term" value="P:purine nucleobase metabolic process"/>
    <property type="evidence" value="ECO:0007669"/>
    <property type="project" value="UniProtKB-KW"/>
</dbReference>
<comment type="catalytic activity">
    <reaction evidence="4">
        <text>(S)-ureidoglycolate = urea + glyoxylate</text>
        <dbReference type="Rhea" id="RHEA:11304"/>
        <dbReference type="ChEBI" id="CHEBI:16199"/>
        <dbReference type="ChEBI" id="CHEBI:36655"/>
        <dbReference type="ChEBI" id="CHEBI:57296"/>
        <dbReference type="EC" id="4.3.2.3"/>
    </reaction>
</comment>
<dbReference type="CDD" id="cd20298">
    <property type="entry name" value="cupin_UAH"/>
    <property type="match status" value="1"/>
</dbReference>
<dbReference type="PIRSF" id="PIRSF017306">
    <property type="entry name" value="Ureidogly_hydro"/>
    <property type="match status" value="1"/>
</dbReference>
<reference evidence="5 6" key="1">
    <citation type="submission" date="2017-04" db="EMBL/GenBank/DDBJ databases">
        <authorList>
            <person name="Afonso C.L."/>
            <person name="Miller P.J."/>
            <person name="Scott M.A."/>
            <person name="Spackman E."/>
            <person name="Goraichik I."/>
            <person name="Dimitrov K.M."/>
            <person name="Suarez D.L."/>
            <person name="Swayne D.E."/>
        </authorList>
    </citation>
    <scope>NUCLEOTIDE SEQUENCE [LARGE SCALE GENOMIC DNA]</scope>
    <source>
        <strain evidence="5 6">USBA 355</strain>
    </source>
</reference>
<keyword evidence="2" id="KW-0659">Purine metabolism</keyword>
<dbReference type="InterPro" id="IPR011051">
    <property type="entry name" value="RmlC_Cupin_sf"/>
</dbReference>
<evidence type="ECO:0000313" key="6">
    <source>
        <dbReference type="Proteomes" id="UP000192917"/>
    </source>
</evidence>
<dbReference type="PANTHER" id="PTHR21221">
    <property type="entry name" value="UREIDOGLYCOLATE HYDROLASE"/>
    <property type="match status" value="1"/>
</dbReference>
<accession>A0A1Y6CPV6</accession>
<dbReference type="SUPFAM" id="SSF51182">
    <property type="entry name" value="RmlC-like cupins"/>
    <property type="match status" value="1"/>
</dbReference>
<evidence type="ECO:0000256" key="1">
    <source>
        <dbReference type="ARBA" id="ARBA00011738"/>
    </source>
</evidence>
<dbReference type="AlphaFoldDB" id="A0A1Y6CPV6"/>
<proteinExistence type="predicted"/>
<dbReference type="Proteomes" id="UP000192917">
    <property type="component" value="Unassembled WGS sequence"/>
</dbReference>
<dbReference type="RefSeq" id="WP_085126607.1">
    <property type="nucleotide sequence ID" value="NZ_FWZX01000043.1"/>
</dbReference>
<dbReference type="Pfam" id="PF04115">
    <property type="entry name" value="Ureidogly_lyase"/>
    <property type="match status" value="1"/>
</dbReference>
<keyword evidence="3 5" id="KW-0456">Lyase</keyword>
<dbReference type="InterPro" id="IPR024060">
    <property type="entry name" value="Ureidoglycolate_lyase_dom_sf"/>
</dbReference>
<evidence type="ECO:0000313" key="5">
    <source>
        <dbReference type="EMBL" id="SMF81163.1"/>
    </source>
</evidence>
<evidence type="ECO:0000256" key="4">
    <source>
        <dbReference type="ARBA" id="ARBA00047684"/>
    </source>
</evidence>
<dbReference type="GO" id="GO:0050385">
    <property type="term" value="F:ureidoglycolate lyase activity"/>
    <property type="evidence" value="ECO:0007669"/>
    <property type="project" value="UniProtKB-EC"/>
</dbReference>
<dbReference type="PANTHER" id="PTHR21221:SF1">
    <property type="entry name" value="UREIDOGLYCOLATE LYASE"/>
    <property type="match status" value="1"/>
</dbReference>